<feature type="signal peptide" evidence="1">
    <location>
        <begin position="1"/>
        <end position="20"/>
    </location>
</feature>
<dbReference type="RefSeq" id="WP_094572461.1">
    <property type="nucleotide sequence ID" value="NZ_CP022743.1"/>
</dbReference>
<feature type="domain" description="DUF5683" evidence="2">
    <location>
        <begin position="66"/>
        <end position="229"/>
    </location>
</feature>
<dbReference type="InterPro" id="IPR043738">
    <property type="entry name" value="DUF5683"/>
</dbReference>
<keyword evidence="4" id="KW-1185">Reference proteome</keyword>
<evidence type="ECO:0000256" key="1">
    <source>
        <dbReference type="SAM" id="SignalP"/>
    </source>
</evidence>
<accession>A0A223P2X7</accession>
<dbReference type="OrthoDB" id="9813910at2"/>
<protein>
    <recommendedName>
        <fullName evidence="2">DUF5683 domain-containing protein</fullName>
    </recommendedName>
</protein>
<proteinExistence type="predicted"/>
<dbReference type="Proteomes" id="UP000215002">
    <property type="component" value="Chromosome"/>
</dbReference>
<dbReference type="Pfam" id="PF18935">
    <property type="entry name" value="DUF5683"/>
    <property type="match status" value="1"/>
</dbReference>
<keyword evidence="1" id="KW-0732">Signal</keyword>
<sequence length="231" mass="26244">MYKYLLTIWLLAGFIFTARAQNPDTTGKIVVKSKMDTLKASRQDTDVVQSKVPKIRKAKVYHPDTLHSPHKAVMRSLIIPGWGQVYNHKIWKVPIIYGVLGSFGAGIAFNAKYYKEFLQLSIYRNHLVVPAPGDPYYAEYMQYKAANVQDQAIYDAKDAYRRNRDLCILGAVVFWGINAVDAYIDAKFIHSYTLDNNFSMRVTPGLINQPVTYAQTSAFSYIPGIKITFTL</sequence>
<evidence type="ECO:0000313" key="3">
    <source>
        <dbReference type="EMBL" id="ASU36442.1"/>
    </source>
</evidence>
<feature type="chain" id="PRO_5012036220" description="DUF5683 domain-containing protein" evidence="1">
    <location>
        <begin position="21"/>
        <end position="231"/>
    </location>
</feature>
<evidence type="ECO:0000313" key="4">
    <source>
        <dbReference type="Proteomes" id="UP000215002"/>
    </source>
</evidence>
<reference evidence="3 4" key="1">
    <citation type="submission" date="2017-08" db="EMBL/GenBank/DDBJ databases">
        <title>Complete genome sequence of Mucilaginibacter sp. strain BJC16-A31.</title>
        <authorList>
            <consortium name="Henan University of Science and Technology"/>
            <person name="You X."/>
        </authorList>
    </citation>
    <scope>NUCLEOTIDE SEQUENCE [LARGE SCALE GENOMIC DNA]</scope>
    <source>
        <strain evidence="3 4">BJC16-A31</strain>
    </source>
</reference>
<gene>
    <name evidence="3" type="ORF">MuYL_4557</name>
</gene>
<dbReference type="AlphaFoldDB" id="A0A223P2X7"/>
<evidence type="ECO:0000259" key="2">
    <source>
        <dbReference type="Pfam" id="PF18935"/>
    </source>
</evidence>
<dbReference type="KEGG" id="muc:MuYL_4557"/>
<organism evidence="3 4">
    <name type="scientific">Mucilaginibacter xinganensis</name>
    <dbReference type="NCBI Taxonomy" id="1234841"/>
    <lineage>
        <taxon>Bacteria</taxon>
        <taxon>Pseudomonadati</taxon>
        <taxon>Bacteroidota</taxon>
        <taxon>Sphingobacteriia</taxon>
        <taxon>Sphingobacteriales</taxon>
        <taxon>Sphingobacteriaceae</taxon>
        <taxon>Mucilaginibacter</taxon>
    </lineage>
</organism>
<name>A0A223P2X7_9SPHI</name>
<dbReference type="EMBL" id="CP022743">
    <property type="protein sequence ID" value="ASU36442.1"/>
    <property type="molecule type" value="Genomic_DNA"/>
</dbReference>